<evidence type="ECO:0000256" key="2">
    <source>
        <dbReference type="ARBA" id="ARBA00022448"/>
    </source>
</evidence>
<evidence type="ECO:0000256" key="7">
    <source>
        <dbReference type="ARBA" id="ARBA00023136"/>
    </source>
</evidence>
<dbReference type="InterPro" id="IPR050835">
    <property type="entry name" value="ABC_transporter_sub-D"/>
</dbReference>
<dbReference type="SMART" id="SM00382">
    <property type="entry name" value="AAA"/>
    <property type="match status" value="1"/>
</dbReference>
<dbReference type="OrthoDB" id="422637at2759"/>
<keyword evidence="2" id="KW-0813">Transport</keyword>
<dbReference type="GO" id="GO:0007031">
    <property type="term" value="P:peroxisome organization"/>
    <property type="evidence" value="ECO:0007669"/>
    <property type="project" value="TreeGrafter"/>
</dbReference>
<dbReference type="GO" id="GO:0042760">
    <property type="term" value="P:very long-chain fatty acid catabolic process"/>
    <property type="evidence" value="ECO:0007669"/>
    <property type="project" value="TreeGrafter"/>
</dbReference>
<dbReference type="Gene3D" id="3.40.50.300">
    <property type="entry name" value="P-loop containing nucleotide triphosphate hydrolases"/>
    <property type="match status" value="2"/>
</dbReference>
<evidence type="ECO:0000256" key="8">
    <source>
        <dbReference type="SAM" id="Phobius"/>
    </source>
</evidence>
<feature type="domain" description="ABC transporter" evidence="9">
    <location>
        <begin position="375"/>
        <end position="575"/>
    </location>
</feature>
<dbReference type="PANTHER" id="PTHR11384">
    <property type="entry name" value="ATP-BINDING CASSETTE, SUB-FAMILY D MEMBER"/>
    <property type="match status" value="1"/>
</dbReference>
<keyword evidence="4" id="KW-0547">Nucleotide-binding</keyword>
<name>A0A8H3XB60_GIGMA</name>
<dbReference type="InterPro" id="IPR027417">
    <property type="entry name" value="P-loop_NTPase"/>
</dbReference>
<keyword evidence="3 8" id="KW-0812">Transmembrane</keyword>
<dbReference type="GO" id="GO:0006635">
    <property type="term" value="P:fatty acid beta-oxidation"/>
    <property type="evidence" value="ECO:0007669"/>
    <property type="project" value="TreeGrafter"/>
</dbReference>
<dbReference type="PROSITE" id="PS50893">
    <property type="entry name" value="ABC_TRANSPORTER_2"/>
    <property type="match status" value="1"/>
</dbReference>
<evidence type="ECO:0000256" key="4">
    <source>
        <dbReference type="ARBA" id="ARBA00022741"/>
    </source>
</evidence>
<dbReference type="SUPFAM" id="SSF52540">
    <property type="entry name" value="P-loop containing nucleoside triphosphate hydrolases"/>
    <property type="match status" value="1"/>
</dbReference>
<dbReference type="AlphaFoldDB" id="A0A8H3XB60"/>
<evidence type="ECO:0000256" key="1">
    <source>
        <dbReference type="ARBA" id="ARBA00008575"/>
    </source>
</evidence>
<dbReference type="Proteomes" id="UP000439903">
    <property type="component" value="Unassembled WGS sequence"/>
</dbReference>
<evidence type="ECO:0000256" key="6">
    <source>
        <dbReference type="ARBA" id="ARBA00022989"/>
    </source>
</evidence>
<dbReference type="InterPro" id="IPR011527">
    <property type="entry name" value="ABC1_TM_dom"/>
</dbReference>
<evidence type="ECO:0000313" key="11">
    <source>
        <dbReference type="Proteomes" id="UP000439903"/>
    </source>
</evidence>
<dbReference type="GO" id="GO:0140359">
    <property type="term" value="F:ABC-type transporter activity"/>
    <property type="evidence" value="ECO:0007669"/>
    <property type="project" value="InterPro"/>
</dbReference>
<dbReference type="CDD" id="cd03223">
    <property type="entry name" value="ABCD_peroxisomal_ALDP"/>
    <property type="match status" value="1"/>
</dbReference>
<dbReference type="InterPro" id="IPR003439">
    <property type="entry name" value="ABC_transporter-like_ATP-bd"/>
</dbReference>
<evidence type="ECO:0000313" key="10">
    <source>
        <dbReference type="EMBL" id="KAF0443363.1"/>
    </source>
</evidence>
<dbReference type="GO" id="GO:0005778">
    <property type="term" value="C:peroxisomal membrane"/>
    <property type="evidence" value="ECO:0007669"/>
    <property type="project" value="TreeGrafter"/>
</dbReference>
<feature type="transmembrane region" description="Helical" evidence="8">
    <location>
        <begin position="74"/>
        <end position="96"/>
    </location>
</feature>
<comment type="caution">
    <text evidence="10">The sequence shown here is derived from an EMBL/GenBank/DDBJ whole genome shotgun (WGS) entry which is preliminary data.</text>
</comment>
<dbReference type="GO" id="GO:0015910">
    <property type="term" value="P:long-chain fatty acid import into peroxisome"/>
    <property type="evidence" value="ECO:0007669"/>
    <property type="project" value="TreeGrafter"/>
</dbReference>
<dbReference type="GO" id="GO:0016887">
    <property type="term" value="F:ATP hydrolysis activity"/>
    <property type="evidence" value="ECO:0007669"/>
    <property type="project" value="InterPro"/>
</dbReference>
<dbReference type="PANTHER" id="PTHR11384:SF59">
    <property type="entry name" value="LYSOSOMAL COBALAMIN TRANSPORTER ABCD4"/>
    <property type="match status" value="1"/>
</dbReference>
<dbReference type="Pfam" id="PF06472">
    <property type="entry name" value="ABC_membrane_2"/>
    <property type="match status" value="1"/>
</dbReference>
<dbReference type="GO" id="GO:0005324">
    <property type="term" value="F:long-chain fatty acid transmembrane transporter activity"/>
    <property type="evidence" value="ECO:0007669"/>
    <property type="project" value="TreeGrafter"/>
</dbReference>
<feature type="transmembrane region" description="Helical" evidence="8">
    <location>
        <begin position="199"/>
        <end position="220"/>
    </location>
</feature>
<accession>A0A8H3XB60</accession>
<keyword evidence="11" id="KW-1185">Reference proteome</keyword>
<evidence type="ECO:0000256" key="5">
    <source>
        <dbReference type="ARBA" id="ARBA00022840"/>
    </source>
</evidence>
<dbReference type="Pfam" id="PF00005">
    <property type="entry name" value="ABC_tran"/>
    <property type="match status" value="1"/>
</dbReference>
<evidence type="ECO:0000256" key="3">
    <source>
        <dbReference type="ARBA" id="ARBA00022692"/>
    </source>
</evidence>
<feature type="transmembrane region" description="Helical" evidence="8">
    <location>
        <begin position="226"/>
        <end position="248"/>
    </location>
</feature>
<reference evidence="10 11" key="1">
    <citation type="journal article" date="2019" name="Environ. Microbiol.">
        <title>At the nexus of three kingdoms: the genome of the mycorrhizal fungus Gigaspora margarita provides insights into plant, endobacterial and fungal interactions.</title>
        <authorList>
            <person name="Venice F."/>
            <person name="Ghignone S."/>
            <person name="Salvioli di Fossalunga A."/>
            <person name="Amselem J."/>
            <person name="Novero M."/>
            <person name="Xianan X."/>
            <person name="Sedzielewska Toro K."/>
            <person name="Morin E."/>
            <person name="Lipzen A."/>
            <person name="Grigoriev I.V."/>
            <person name="Henrissat B."/>
            <person name="Martin F.M."/>
            <person name="Bonfante P."/>
        </authorList>
    </citation>
    <scope>NUCLEOTIDE SEQUENCE [LARGE SCALE GENOMIC DNA]</scope>
    <source>
        <strain evidence="10 11">BEG34</strain>
    </source>
</reference>
<dbReference type="GO" id="GO:0005524">
    <property type="term" value="F:ATP binding"/>
    <property type="evidence" value="ECO:0007669"/>
    <property type="project" value="UniProtKB-KW"/>
</dbReference>
<comment type="similarity">
    <text evidence="1">Belongs to the ABC transporter superfamily. ABCD family. Peroxisomal fatty acyl CoA transporter (TC 3.A.1.203) subfamily.</text>
</comment>
<protein>
    <submittedName>
        <fullName evidence="10">ABC transporter transmembrane region 2-domain-containing protein</fullName>
    </submittedName>
</protein>
<keyword evidence="7 8" id="KW-0472">Membrane</keyword>
<evidence type="ECO:0000259" key="9">
    <source>
        <dbReference type="PROSITE" id="PS50893"/>
    </source>
</evidence>
<dbReference type="EMBL" id="WTPW01001312">
    <property type="protein sequence ID" value="KAF0443363.1"/>
    <property type="molecule type" value="Genomic_DNA"/>
</dbReference>
<feature type="transmembrane region" description="Helical" evidence="8">
    <location>
        <begin position="116"/>
        <end position="145"/>
    </location>
</feature>
<organism evidence="10 11">
    <name type="scientific">Gigaspora margarita</name>
    <dbReference type="NCBI Taxonomy" id="4874"/>
    <lineage>
        <taxon>Eukaryota</taxon>
        <taxon>Fungi</taxon>
        <taxon>Fungi incertae sedis</taxon>
        <taxon>Mucoromycota</taxon>
        <taxon>Glomeromycotina</taxon>
        <taxon>Glomeromycetes</taxon>
        <taxon>Diversisporales</taxon>
        <taxon>Gigasporaceae</taxon>
        <taxon>Gigaspora</taxon>
    </lineage>
</organism>
<gene>
    <name evidence="10" type="ORF">F8M41_003574</name>
</gene>
<dbReference type="InterPro" id="IPR003593">
    <property type="entry name" value="AAA+_ATPase"/>
</dbReference>
<proteinExistence type="inferred from homology"/>
<keyword evidence="5" id="KW-0067">ATP-binding</keyword>
<keyword evidence="6 8" id="KW-1133">Transmembrane helix</keyword>
<sequence>MSLLSLNHEYQRVPTDDNNIKGAETRTTRPIPLDVIERNNRAAKNQTSFDRLFCKRFFRICQILFSRSNPDGNLIGIWFIFIFASLINEIAVYFAGSIPSRFYIILISKDLDGLKTLLVFSMLIVLGAGLGKSVVKFVGGIFSLYTRKILTKHLQSKYVNRTTFYRLLTTRPDIDNPDQRITQDVDKFAETLRLICEEIIIAPILIAYYTYLTWVFSGFLGPVLVYSYFLFGIVGSRFLIVPLVNLVFMKEFHEGNFRLLHVRIRHFAESISFSLGENAEHARYIIIAILVFNGTYDDVEKDKLSGIISMNSFITMYLIYKFTEIVDQSVQISDLAGYTARIGQLLEAIEDVDNELENVDIDSPFSGQLSGELIITFDQISITTPSGHQLLSDFKFFIEQEKNLMIVGPNGSGKTSLLRVMCGLWPVSRGHIIIPHTNDQRKLFVYLPQTPYLAFGSLRDQITYPMRNDENNKYDWDKMLTPGEQQKLAFARLFFWRPVFAALDESTSMLDSFIESQIFESCKDLGITTITVSHNKNLLKYHDKVLLLDGKGGYSTSDIDIDGCEDVWRWIDGNLRI</sequence>